<dbReference type="PANTHER" id="PTHR45436">
    <property type="entry name" value="SENSOR HISTIDINE KINASE YKOH"/>
    <property type="match status" value="1"/>
</dbReference>
<dbReference type="EMBL" id="NMUJ01000019">
    <property type="protein sequence ID" value="OYV03139.1"/>
    <property type="molecule type" value="Genomic_DNA"/>
</dbReference>
<evidence type="ECO:0000313" key="9">
    <source>
        <dbReference type="EMBL" id="OYV03139.1"/>
    </source>
</evidence>
<dbReference type="Proteomes" id="UP000216312">
    <property type="component" value="Unassembled WGS sequence"/>
</dbReference>
<dbReference type="EC" id="2.7.13.3" evidence="2"/>
<dbReference type="CDD" id="cd06225">
    <property type="entry name" value="HAMP"/>
    <property type="match status" value="1"/>
</dbReference>
<dbReference type="GO" id="GO:0004673">
    <property type="term" value="F:protein histidine kinase activity"/>
    <property type="evidence" value="ECO:0007669"/>
    <property type="project" value="UniProtKB-EC"/>
</dbReference>
<evidence type="ECO:0000256" key="3">
    <source>
        <dbReference type="ARBA" id="ARBA00022553"/>
    </source>
</evidence>
<evidence type="ECO:0000259" key="8">
    <source>
        <dbReference type="PROSITE" id="PS50885"/>
    </source>
</evidence>
<reference evidence="10" key="1">
    <citation type="submission" date="2017-07" db="EMBL/GenBank/DDBJ databases">
        <title>Novel pathways for hydrocarbon cycling and metabolic interdependencies in hydrothermal sediment communities.</title>
        <authorList>
            <person name="Dombrowski N."/>
            <person name="Seitz K."/>
            <person name="Teske A."/>
            <person name="Baker B."/>
        </authorList>
    </citation>
    <scope>NUCLEOTIDE SEQUENCE [LARGE SCALE GENOMIC DNA]</scope>
</reference>
<organism evidence="9 10">
    <name type="scientific">candidate division WOR-3 bacterium 4484_18</name>
    <dbReference type="NCBI Taxonomy" id="2020626"/>
    <lineage>
        <taxon>Bacteria</taxon>
        <taxon>Bacteria division WOR-3</taxon>
    </lineage>
</organism>
<evidence type="ECO:0000313" key="10">
    <source>
        <dbReference type="Proteomes" id="UP000216312"/>
    </source>
</evidence>
<comment type="catalytic activity">
    <reaction evidence="1">
        <text>ATP + protein L-histidine = ADP + protein N-phospho-L-histidine.</text>
        <dbReference type="EC" id="2.7.13.3"/>
    </reaction>
</comment>
<keyword evidence="6" id="KW-0902">Two-component regulatory system</keyword>
<dbReference type="SUPFAM" id="SSF158472">
    <property type="entry name" value="HAMP domain-like"/>
    <property type="match status" value="1"/>
</dbReference>
<evidence type="ECO:0000256" key="4">
    <source>
        <dbReference type="ARBA" id="ARBA00022679"/>
    </source>
</evidence>
<evidence type="ECO:0000256" key="6">
    <source>
        <dbReference type="ARBA" id="ARBA00023012"/>
    </source>
</evidence>
<dbReference type="InterPro" id="IPR050428">
    <property type="entry name" value="TCS_sensor_his_kinase"/>
</dbReference>
<keyword evidence="7" id="KW-1133">Transmembrane helix</keyword>
<accession>A0A257LUI5</accession>
<keyword evidence="3" id="KW-0597">Phosphoprotein</keyword>
<dbReference type="GO" id="GO:0000160">
    <property type="term" value="P:phosphorelay signal transduction system"/>
    <property type="evidence" value="ECO:0007669"/>
    <property type="project" value="UniProtKB-KW"/>
</dbReference>
<comment type="caution">
    <text evidence="9">The sequence shown here is derived from an EMBL/GenBank/DDBJ whole genome shotgun (WGS) entry which is preliminary data.</text>
</comment>
<keyword evidence="7" id="KW-0472">Membrane</keyword>
<dbReference type="InterPro" id="IPR003660">
    <property type="entry name" value="HAMP_dom"/>
</dbReference>
<gene>
    <name evidence="9" type="ORF">CGW93_02220</name>
</gene>
<evidence type="ECO:0000256" key="7">
    <source>
        <dbReference type="SAM" id="Phobius"/>
    </source>
</evidence>
<dbReference type="AlphaFoldDB" id="A0A257LUI5"/>
<dbReference type="Gene3D" id="6.10.340.10">
    <property type="match status" value="1"/>
</dbReference>
<feature type="domain" description="HAMP" evidence="8">
    <location>
        <begin position="186"/>
        <end position="238"/>
    </location>
</feature>
<dbReference type="GO" id="GO:0005886">
    <property type="term" value="C:plasma membrane"/>
    <property type="evidence" value="ECO:0007669"/>
    <property type="project" value="TreeGrafter"/>
</dbReference>
<sequence length="244" mass="27158">MWAKFSLRRKILFLTMSGILLMGIAILVYLTTSVAATLRGELEKRGVTIANELAKRVQKPIIDGDELTLMELVNETKLISPDIAYVFILGPDNKPFAHTFEKFPNELINKNPLKKGQPYRIEIIETEAGIVRDVAVPIIGGALGTVRIGLSEVVVRRTFMRTFFVILGITVILLIAGGIVSFYVSRGITRPILHLTEAVNRISLGETDVPIEVKSEDEIGQLAEAFKRLQASLKVAIKYLEERK</sequence>
<evidence type="ECO:0000256" key="1">
    <source>
        <dbReference type="ARBA" id="ARBA00000085"/>
    </source>
</evidence>
<proteinExistence type="predicted"/>
<dbReference type="Pfam" id="PF00672">
    <property type="entry name" value="HAMP"/>
    <property type="match status" value="1"/>
</dbReference>
<feature type="transmembrane region" description="Helical" evidence="7">
    <location>
        <begin position="12"/>
        <end position="32"/>
    </location>
</feature>
<protein>
    <recommendedName>
        <fullName evidence="2">histidine kinase</fullName>
        <ecNumber evidence="2">2.7.13.3</ecNumber>
    </recommendedName>
</protein>
<keyword evidence="7" id="KW-0812">Transmembrane</keyword>
<keyword evidence="5" id="KW-0418">Kinase</keyword>
<evidence type="ECO:0000256" key="2">
    <source>
        <dbReference type="ARBA" id="ARBA00012438"/>
    </source>
</evidence>
<dbReference type="PANTHER" id="PTHR45436:SF5">
    <property type="entry name" value="SENSOR HISTIDINE KINASE TRCS"/>
    <property type="match status" value="1"/>
</dbReference>
<feature type="transmembrane region" description="Helical" evidence="7">
    <location>
        <begin position="163"/>
        <end position="184"/>
    </location>
</feature>
<dbReference type="SMART" id="SM00304">
    <property type="entry name" value="HAMP"/>
    <property type="match status" value="1"/>
</dbReference>
<name>A0A257LUI5_UNCW3</name>
<dbReference type="PROSITE" id="PS50885">
    <property type="entry name" value="HAMP"/>
    <property type="match status" value="1"/>
</dbReference>
<evidence type="ECO:0000256" key="5">
    <source>
        <dbReference type="ARBA" id="ARBA00022777"/>
    </source>
</evidence>
<keyword evidence="4" id="KW-0808">Transferase</keyword>